<dbReference type="RefSeq" id="WP_014451183.1">
    <property type="nucleotide sequence ID" value="NC_017095.1"/>
</dbReference>
<dbReference type="PANTHER" id="PTHR30405">
    <property type="entry name" value="TRANSPOSASE"/>
    <property type="match status" value="1"/>
</dbReference>
<evidence type="ECO:0000313" key="8">
    <source>
        <dbReference type="EMBL" id="AFG34718.1"/>
    </source>
</evidence>
<proteinExistence type="inferred from homology"/>
<name>H9UB25_FERPD</name>
<organism evidence="8 9">
    <name type="scientific">Fervidobacterium pennivorans (strain DSM 9078 / Ven5)</name>
    <dbReference type="NCBI Taxonomy" id="771875"/>
    <lineage>
        <taxon>Bacteria</taxon>
        <taxon>Thermotogati</taxon>
        <taxon>Thermotogota</taxon>
        <taxon>Thermotogae</taxon>
        <taxon>Thermotogales</taxon>
        <taxon>Fervidobacteriaceae</taxon>
        <taxon>Fervidobacterium</taxon>
    </lineage>
</organism>
<comment type="similarity">
    <text evidence="2">In the N-terminal section; belongs to the transposase 2 family.</text>
</comment>
<feature type="domain" description="Probable transposase IS891/IS1136/IS1341" evidence="6">
    <location>
        <begin position="197"/>
        <end position="297"/>
    </location>
</feature>
<reference evidence="8" key="1">
    <citation type="submission" date="2012-03" db="EMBL/GenBank/DDBJ databases">
        <title>Complete sequence of Fervidobacterium pennivorans DSM 9078.</title>
        <authorList>
            <consortium name="US DOE Joint Genome Institute"/>
            <person name="Lucas S."/>
            <person name="Han J."/>
            <person name="Lapidus A."/>
            <person name="Cheng J.-F."/>
            <person name="Goodwin L."/>
            <person name="Pitluck S."/>
            <person name="Peters L."/>
            <person name="Ovchinnikova G."/>
            <person name="Lu M."/>
            <person name="Detter J.C."/>
            <person name="Han C."/>
            <person name="Tapia R."/>
            <person name="Land M."/>
            <person name="Hauser L."/>
            <person name="Kyrpides N."/>
            <person name="Ivanova N."/>
            <person name="Pagani I."/>
            <person name="Noll K.M."/>
            <person name="Woyke T."/>
        </authorList>
    </citation>
    <scope>NUCLEOTIDE SEQUENCE</scope>
    <source>
        <strain evidence="8">DSM 9078</strain>
    </source>
</reference>
<accession>H9UB25</accession>
<comment type="similarity">
    <text evidence="1">In the C-terminal section; belongs to the transposase 35 family.</text>
</comment>
<evidence type="ECO:0000256" key="4">
    <source>
        <dbReference type="ARBA" id="ARBA00023125"/>
    </source>
</evidence>
<evidence type="ECO:0000256" key="3">
    <source>
        <dbReference type="ARBA" id="ARBA00022578"/>
    </source>
</evidence>
<dbReference type="HOGENOM" id="CLU_032903_16_5_0"/>
<protein>
    <submittedName>
        <fullName evidence="8">Transposase, IS605 OrfB family, central region</fullName>
    </submittedName>
</protein>
<dbReference type="OrthoDB" id="38430at2"/>
<dbReference type="AlphaFoldDB" id="H9UB25"/>
<dbReference type="KEGG" id="fpe:Ferpe_0588"/>
<dbReference type="NCBIfam" id="NF040570">
    <property type="entry name" value="guided_TnpB"/>
    <property type="match status" value="1"/>
</dbReference>
<evidence type="ECO:0000259" key="7">
    <source>
        <dbReference type="Pfam" id="PF07282"/>
    </source>
</evidence>
<dbReference type="Pfam" id="PF07282">
    <property type="entry name" value="Cas12f1-like_TNB"/>
    <property type="match status" value="1"/>
</dbReference>
<dbReference type="GO" id="GO:0003677">
    <property type="term" value="F:DNA binding"/>
    <property type="evidence" value="ECO:0007669"/>
    <property type="project" value="UniProtKB-KW"/>
</dbReference>
<dbReference type="NCBIfam" id="TIGR01766">
    <property type="entry name" value="IS200/IS605 family accessory protein TnpB-like domain"/>
    <property type="match status" value="1"/>
</dbReference>
<feature type="domain" description="Cas12f1-like TNB" evidence="7">
    <location>
        <begin position="318"/>
        <end position="384"/>
    </location>
</feature>
<dbReference type="eggNOG" id="COG0675">
    <property type="taxonomic scope" value="Bacteria"/>
</dbReference>
<evidence type="ECO:0000256" key="5">
    <source>
        <dbReference type="ARBA" id="ARBA00023172"/>
    </source>
</evidence>
<evidence type="ECO:0000313" key="9">
    <source>
        <dbReference type="Proteomes" id="UP000007384"/>
    </source>
</evidence>
<evidence type="ECO:0000256" key="1">
    <source>
        <dbReference type="ARBA" id="ARBA00008761"/>
    </source>
</evidence>
<dbReference type="PATRIC" id="fig|771875.3.peg.600"/>
<gene>
    <name evidence="8" type="ordered locus">Ferpe_0588</name>
</gene>
<sequence>MSLKQYLTKCFMLDLSRKTDKKLAIIFGHLTYSASKLWNVANHEVIENGTSIYELKQKLKDSFFARNLHSQSAQAVIEKLQIAWKNTFDKHTKCPRYQPKDGHFPVIWKEQGFRLIGNKLRLSLSKQTKEYLKSKYSIESTYIWIELPKTLSFDTIQIQQVELVPYQSFGYISYSLRIIYRQLIDVLKDQEKQIHLDSSKFLAIDLGVSNFATCTDGVNSFIIDGKILLSKLRLINKTTAKLKAILDRQKIKTSKRLHKLYRYKKNYINDFVHKASKKIVEYCLSNGIGTIVIGQLNKGITNIDIGKQNNQKLHQMPYGKFIEKLRYKAKVNGITVIQVNESYTSQTCSRCGTIDKTNRVHRGLYICKHCGTVLNADVNGELNILKKVSPNSYNGIGVGTLTSPMRLRLVS</sequence>
<dbReference type="PANTHER" id="PTHR30405:SF11">
    <property type="entry name" value="RNA-GUIDED DNA ENDONUCLEASE RV2885C-RELATED"/>
    <property type="match status" value="1"/>
</dbReference>
<dbReference type="GO" id="GO:0006310">
    <property type="term" value="P:DNA recombination"/>
    <property type="evidence" value="ECO:0007669"/>
    <property type="project" value="UniProtKB-KW"/>
</dbReference>
<keyword evidence="3" id="KW-0815">Transposition</keyword>
<evidence type="ECO:0000259" key="6">
    <source>
        <dbReference type="Pfam" id="PF01385"/>
    </source>
</evidence>
<keyword evidence="4" id="KW-0238">DNA-binding</keyword>
<dbReference type="InterPro" id="IPR051399">
    <property type="entry name" value="RNA-guided_DNA_endo/Transpos"/>
</dbReference>
<keyword evidence="9" id="KW-1185">Reference proteome</keyword>
<dbReference type="Proteomes" id="UP000007384">
    <property type="component" value="Chromosome"/>
</dbReference>
<keyword evidence="5" id="KW-0233">DNA recombination</keyword>
<dbReference type="InterPro" id="IPR010095">
    <property type="entry name" value="Cas12f1-like_TNB"/>
</dbReference>
<dbReference type="InterPro" id="IPR001959">
    <property type="entry name" value="Transposase"/>
</dbReference>
<dbReference type="GO" id="GO:0032196">
    <property type="term" value="P:transposition"/>
    <property type="evidence" value="ECO:0007669"/>
    <property type="project" value="UniProtKB-KW"/>
</dbReference>
<evidence type="ECO:0000256" key="2">
    <source>
        <dbReference type="ARBA" id="ARBA00011044"/>
    </source>
</evidence>
<dbReference type="Pfam" id="PF01385">
    <property type="entry name" value="OrfB_IS605"/>
    <property type="match status" value="1"/>
</dbReference>
<dbReference type="EMBL" id="CP003260">
    <property type="protein sequence ID" value="AFG34718.1"/>
    <property type="molecule type" value="Genomic_DNA"/>
</dbReference>